<dbReference type="InterPro" id="IPR019587">
    <property type="entry name" value="Polyketide_cyclase/dehydratase"/>
</dbReference>
<proteinExistence type="predicted"/>
<protein>
    <submittedName>
        <fullName evidence="1">Transcriptional regulator</fullName>
    </submittedName>
</protein>
<dbReference type="EMBL" id="AWQS01000337">
    <property type="protein sequence ID" value="EWT04089.1"/>
    <property type="molecule type" value="Genomic_DNA"/>
</dbReference>
<dbReference type="PATRIC" id="fig|584657.3.peg.4025"/>
<evidence type="ECO:0000313" key="1">
    <source>
        <dbReference type="EMBL" id="EWT04089.1"/>
    </source>
</evidence>
<dbReference type="SUPFAM" id="SSF55961">
    <property type="entry name" value="Bet v1-like"/>
    <property type="match status" value="1"/>
</dbReference>
<dbReference type="OrthoDB" id="9807923at2"/>
<evidence type="ECO:0000313" key="2">
    <source>
        <dbReference type="Proteomes" id="UP000019494"/>
    </source>
</evidence>
<dbReference type="RefSeq" id="WP_034721774.1">
    <property type="nucleotide sequence ID" value="NZ_AWQS01000337.1"/>
</dbReference>
<comment type="caution">
    <text evidence="1">The sequence shown here is derived from an EMBL/GenBank/DDBJ whole genome shotgun (WGS) entry which is preliminary data.</text>
</comment>
<name>W9GJN9_9MICO</name>
<dbReference type="Proteomes" id="UP000019494">
    <property type="component" value="Unassembled WGS sequence"/>
</dbReference>
<reference evidence="2" key="1">
    <citation type="submission" date="2013-08" db="EMBL/GenBank/DDBJ databases">
        <title>Intrasporangium oryzae NRRL B-24470.</title>
        <authorList>
            <person name="Liu H."/>
            <person name="Wang G."/>
        </authorList>
    </citation>
    <scope>NUCLEOTIDE SEQUENCE [LARGE SCALE GENOMIC DNA]</scope>
    <source>
        <strain evidence="2">Q5-1</strain>
    </source>
</reference>
<dbReference type="AlphaFoldDB" id="W9GJN9"/>
<accession>W9GJN9</accession>
<organism evidence="1 2">
    <name type="scientific">Intrasporangium chromatireducens Q5-1</name>
    <dbReference type="NCBI Taxonomy" id="584657"/>
    <lineage>
        <taxon>Bacteria</taxon>
        <taxon>Bacillati</taxon>
        <taxon>Actinomycetota</taxon>
        <taxon>Actinomycetes</taxon>
        <taxon>Micrococcales</taxon>
        <taxon>Intrasporangiaceae</taxon>
        <taxon>Intrasporangium</taxon>
    </lineage>
</organism>
<sequence length="153" mass="17460">MPKEFSVSRSIEIAAPVERITPLITNLHEWRKWSPWEDLDADMERTYQGPESGVGAIYAWRGNSKAGSGRMEILEAVDTHVGVDLLFQSPMQAHNRIDFTLVPHGTTTRVEWLMTGPQNVVMRLMSRFWSMEKMVAPDFERGLKKLKQVAESS</sequence>
<dbReference type="Gene3D" id="3.30.530.20">
    <property type="match status" value="1"/>
</dbReference>
<dbReference type="CDD" id="cd07818">
    <property type="entry name" value="SRPBCC_1"/>
    <property type="match status" value="1"/>
</dbReference>
<keyword evidence="2" id="KW-1185">Reference proteome</keyword>
<dbReference type="Pfam" id="PF10604">
    <property type="entry name" value="Polyketide_cyc2"/>
    <property type="match status" value="1"/>
</dbReference>
<dbReference type="InterPro" id="IPR023393">
    <property type="entry name" value="START-like_dom_sf"/>
</dbReference>
<gene>
    <name evidence="1" type="ORF">N864_15925</name>
</gene>